<evidence type="ECO:0000313" key="1">
    <source>
        <dbReference type="EMBL" id="MDO7867427.1"/>
    </source>
</evidence>
<keyword evidence="2" id="KW-1185">Reference proteome</keyword>
<comment type="caution">
    <text evidence="1">The sequence shown here is derived from an EMBL/GenBank/DDBJ whole genome shotgun (WGS) entry which is preliminary data.</text>
</comment>
<organism evidence="1 2">
    <name type="scientific">Nocardioides jiangxiensis</name>
    <dbReference type="NCBI Taxonomy" id="3064524"/>
    <lineage>
        <taxon>Bacteria</taxon>
        <taxon>Bacillati</taxon>
        <taxon>Actinomycetota</taxon>
        <taxon>Actinomycetes</taxon>
        <taxon>Propionibacteriales</taxon>
        <taxon>Nocardioidaceae</taxon>
        <taxon>Nocardioides</taxon>
    </lineage>
</organism>
<gene>
    <name evidence="1" type="ORF">Q5722_03505</name>
</gene>
<name>A0ABT9AYE5_9ACTN</name>
<dbReference type="Proteomes" id="UP001233314">
    <property type="component" value="Unassembled WGS sequence"/>
</dbReference>
<evidence type="ECO:0000313" key="2">
    <source>
        <dbReference type="Proteomes" id="UP001233314"/>
    </source>
</evidence>
<accession>A0ABT9AYE5</accession>
<dbReference type="EMBL" id="JAUQTA010000001">
    <property type="protein sequence ID" value="MDO7867427.1"/>
    <property type="molecule type" value="Genomic_DNA"/>
</dbReference>
<proteinExistence type="predicted"/>
<sequence length="55" mass="6341">MYIQTEILARELIAARLAEAERIRRRRFLTQAARLSRAAERAAYDARLALGRVGR</sequence>
<reference evidence="1 2" key="1">
    <citation type="submission" date="2023-07" db="EMBL/GenBank/DDBJ databases">
        <title>Nocardioides sp. nov WY-20 isolated from soil.</title>
        <authorList>
            <person name="Liu B."/>
            <person name="Wan Y."/>
        </authorList>
    </citation>
    <scope>NUCLEOTIDE SEQUENCE [LARGE SCALE GENOMIC DNA]</scope>
    <source>
        <strain evidence="1 2">WY-20</strain>
    </source>
</reference>
<dbReference type="RefSeq" id="WP_305026828.1">
    <property type="nucleotide sequence ID" value="NZ_JAUQTA010000001.1"/>
</dbReference>
<protein>
    <submittedName>
        <fullName evidence="1">Uncharacterized protein</fullName>
    </submittedName>
</protein>